<gene>
    <name evidence="7" type="ORF">E8L03_15225</name>
</gene>
<feature type="binding site" evidence="5">
    <location>
        <position position="190"/>
    </location>
    <ligand>
        <name>S-adenosyl-L-methionine</name>
        <dbReference type="ChEBI" id="CHEBI:59789"/>
    </ligand>
</feature>
<dbReference type="PROSITE" id="PS51686">
    <property type="entry name" value="SAM_MT_RSMB_NOP"/>
    <property type="match status" value="1"/>
</dbReference>
<dbReference type="PANTHER" id="PTHR22807">
    <property type="entry name" value="NOP2 YEAST -RELATED NOL1/NOP2/FMU SUN DOMAIN-CONTAINING"/>
    <property type="match status" value="1"/>
</dbReference>
<evidence type="ECO:0000256" key="5">
    <source>
        <dbReference type="PROSITE-ProRule" id="PRU01023"/>
    </source>
</evidence>
<dbReference type="InterPro" id="IPR029063">
    <property type="entry name" value="SAM-dependent_MTases_sf"/>
</dbReference>
<feature type="binding site" evidence="5">
    <location>
        <position position="171"/>
    </location>
    <ligand>
        <name>S-adenosyl-L-methionine</name>
        <dbReference type="ChEBI" id="CHEBI:59789"/>
    </ligand>
</feature>
<evidence type="ECO:0000256" key="3">
    <source>
        <dbReference type="ARBA" id="ARBA00022691"/>
    </source>
</evidence>
<reference evidence="7 8" key="1">
    <citation type="submission" date="2019-04" db="EMBL/GenBank/DDBJ databases">
        <title>Isolation and culture of sulfate reducing bacteria from the cold seep of the South China Sea.</title>
        <authorList>
            <person name="Sun C."/>
            <person name="Liu R."/>
        </authorList>
    </citation>
    <scope>NUCLEOTIDE SEQUENCE [LARGE SCALE GENOMIC DNA]</scope>
    <source>
        <strain evidence="7 8">CS1</strain>
    </source>
</reference>
<dbReference type="CDD" id="cd02440">
    <property type="entry name" value="AdoMet_MTases"/>
    <property type="match status" value="1"/>
</dbReference>
<dbReference type="GO" id="GO:0008168">
    <property type="term" value="F:methyltransferase activity"/>
    <property type="evidence" value="ECO:0007669"/>
    <property type="project" value="UniProtKB-KW"/>
</dbReference>
<keyword evidence="8" id="KW-1185">Reference proteome</keyword>
<dbReference type="EMBL" id="CP039543">
    <property type="protein sequence ID" value="QJT10198.1"/>
    <property type="molecule type" value="Genomic_DNA"/>
</dbReference>
<dbReference type="Gene3D" id="3.40.50.150">
    <property type="entry name" value="Vaccinia Virus protein VP39"/>
    <property type="match status" value="1"/>
</dbReference>
<evidence type="ECO:0000256" key="2">
    <source>
        <dbReference type="ARBA" id="ARBA00022679"/>
    </source>
</evidence>
<dbReference type="Pfam" id="PF01189">
    <property type="entry name" value="Methyltr_RsmB-F"/>
    <property type="match status" value="1"/>
</dbReference>
<sequence length="464" mass="50243">MSSRWEGVSHNNKRVKSQSLEQAEALQNLRKNFRMLEDQGRSFRLICQEWERPMLLELLAAEGYTLEPLPAHPLLMRASGGEAALGSSLAARFGRLYIQDAASFIAPLALDPRPGETVLDMCASPGGKSTFLAQLAGPDGVVMANEPNPQRLATLRQNILRLSMANVASLDSPGEKLPIPDGSLNAILLDPPCSGWGTAEKHPRVRELWQGDKVEPLKTLQRKLLKEAIRVLAPGGRLVYSTCTTNVEENEAQVLHAVETYGMRIDPIAPPPGYAFDEPELDETPGVLRVAGELSAAQGHFVARMVKPGNGSAAAPEHDDDAVNASLEALERKGGVVVDVDEVPGAEHLPAGELVAFKGQVRFLPRAVLAMLRPGTRWQGMALGRLTAGGFRVQSRCRALMSPSPGAEALNVTETEPLEDLLAGRGHFLDAPARTKPLPLYYRGLALGWLAVKGDGRRVLWTEK</sequence>
<comment type="caution">
    <text evidence="5">Lacks conserved residue(s) required for the propagation of feature annotation.</text>
</comment>
<evidence type="ECO:0000256" key="4">
    <source>
        <dbReference type="ARBA" id="ARBA00022884"/>
    </source>
</evidence>
<evidence type="ECO:0000313" key="7">
    <source>
        <dbReference type="EMBL" id="QJT10198.1"/>
    </source>
</evidence>
<keyword evidence="4 5" id="KW-0694">RNA-binding</keyword>
<evidence type="ECO:0000256" key="1">
    <source>
        <dbReference type="ARBA" id="ARBA00022603"/>
    </source>
</evidence>
<evidence type="ECO:0000259" key="6">
    <source>
        <dbReference type="PROSITE" id="PS51686"/>
    </source>
</evidence>
<keyword evidence="3 5" id="KW-0949">S-adenosyl-L-methionine</keyword>
<accession>A0ABX6NI16</accession>
<organism evidence="7 8">
    <name type="scientific">Oceanidesulfovibrio marinus</name>
    <dbReference type="NCBI Taxonomy" id="370038"/>
    <lineage>
        <taxon>Bacteria</taxon>
        <taxon>Pseudomonadati</taxon>
        <taxon>Thermodesulfobacteriota</taxon>
        <taxon>Desulfovibrionia</taxon>
        <taxon>Desulfovibrionales</taxon>
        <taxon>Desulfovibrionaceae</taxon>
        <taxon>Oceanidesulfovibrio</taxon>
    </lineage>
</organism>
<dbReference type="InterPro" id="IPR001678">
    <property type="entry name" value="MeTrfase_RsmB-F_NOP2_dom"/>
</dbReference>
<keyword evidence="1 5" id="KW-0489">Methyltransferase</keyword>
<name>A0ABX6NI16_9BACT</name>
<dbReference type="Proteomes" id="UP000503251">
    <property type="component" value="Chromosome"/>
</dbReference>
<protein>
    <submittedName>
        <fullName evidence="7">RsmB/NOP family class I SAM-dependent RNA methyltransferase</fullName>
    </submittedName>
</protein>
<dbReference type="InterPro" id="IPR049560">
    <property type="entry name" value="MeTrfase_RsmB-F_NOP2_cat"/>
</dbReference>
<feature type="active site" description="Nucleophile" evidence="5">
    <location>
        <position position="243"/>
    </location>
</feature>
<feature type="binding site" evidence="5">
    <location>
        <position position="146"/>
    </location>
    <ligand>
        <name>S-adenosyl-L-methionine</name>
        <dbReference type="ChEBI" id="CHEBI:59789"/>
    </ligand>
</feature>
<comment type="similarity">
    <text evidence="5">Belongs to the class I-like SAM-binding methyltransferase superfamily. RsmB/NOP family.</text>
</comment>
<dbReference type="GO" id="GO:0032259">
    <property type="term" value="P:methylation"/>
    <property type="evidence" value="ECO:0007669"/>
    <property type="project" value="UniProtKB-KW"/>
</dbReference>
<dbReference type="InterPro" id="IPR023267">
    <property type="entry name" value="RCMT"/>
</dbReference>
<dbReference type="SUPFAM" id="SSF53335">
    <property type="entry name" value="S-adenosyl-L-methionine-dependent methyltransferases"/>
    <property type="match status" value="1"/>
</dbReference>
<keyword evidence="2 5" id="KW-0808">Transferase</keyword>
<dbReference type="PANTHER" id="PTHR22807:SF30">
    <property type="entry name" value="28S RRNA (CYTOSINE(4447)-C(5))-METHYLTRANSFERASE-RELATED"/>
    <property type="match status" value="1"/>
</dbReference>
<dbReference type="PRINTS" id="PR02008">
    <property type="entry name" value="RCMTFAMILY"/>
</dbReference>
<feature type="domain" description="SAM-dependent MTase RsmB/NOP-type" evidence="6">
    <location>
        <begin position="31"/>
        <end position="308"/>
    </location>
</feature>
<evidence type="ECO:0000313" key="8">
    <source>
        <dbReference type="Proteomes" id="UP000503251"/>
    </source>
</evidence>
<proteinExistence type="inferred from homology"/>